<name>A0A6A3X2A1_9STRA</name>
<evidence type="ECO:0000313" key="3">
    <source>
        <dbReference type="EMBL" id="KAE8995155.1"/>
    </source>
</evidence>
<dbReference type="EMBL" id="QXFW01001177">
    <property type="protein sequence ID" value="KAE8995155.1"/>
    <property type="molecule type" value="Genomic_DNA"/>
</dbReference>
<evidence type="ECO:0000313" key="14">
    <source>
        <dbReference type="Proteomes" id="UP000440367"/>
    </source>
</evidence>
<protein>
    <recommendedName>
        <fullName evidence="20">Secreted protein</fullName>
    </recommendedName>
</protein>
<dbReference type="EMBL" id="QXGF01001298">
    <property type="protein sequence ID" value="KAE8931005.1"/>
    <property type="molecule type" value="Genomic_DNA"/>
</dbReference>
<dbReference type="EMBL" id="QXGB01001213">
    <property type="protein sequence ID" value="KAE9194864.1"/>
    <property type="molecule type" value="Genomic_DNA"/>
</dbReference>
<dbReference type="Proteomes" id="UP000433483">
    <property type="component" value="Unassembled WGS sequence"/>
</dbReference>
<reference evidence="11 12" key="1">
    <citation type="submission" date="2018-08" db="EMBL/GenBank/DDBJ databases">
        <title>Genomic investigation of the strawberry pathogen Phytophthora fragariae indicates pathogenicity is determined by transcriptional variation in three key races.</title>
        <authorList>
            <person name="Adams T.M."/>
            <person name="Armitage A.D."/>
            <person name="Sobczyk M.K."/>
            <person name="Bates H.J."/>
            <person name="Dunwell J.M."/>
            <person name="Nellist C.F."/>
            <person name="Harrison R.J."/>
        </authorList>
    </citation>
    <scope>NUCLEOTIDE SEQUENCE [LARGE SCALE GENOMIC DNA]</scope>
    <source>
        <strain evidence="10 13">A4</strain>
        <strain evidence="9 14">BC-1</strain>
        <strain evidence="8 18">BC-23</strain>
        <strain evidence="7 12">NOV-27</strain>
        <strain evidence="6 15">NOV-5</strain>
        <strain evidence="5 16">NOV-71</strain>
        <strain evidence="2 11">NOV-9</strain>
        <strain evidence="4 19">ONT-3</strain>
        <strain evidence="3 17">SCRP245</strain>
    </source>
</reference>
<evidence type="ECO:0000313" key="18">
    <source>
        <dbReference type="Proteomes" id="UP000476176"/>
    </source>
</evidence>
<dbReference type="EMBL" id="QXGD01001285">
    <property type="protein sequence ID" value="KAE9209775.1"/>
    <property type="molecule type" value="Genomic_DNA"/>
</dbReference>
<comment type="caution">
    <text evidence="7">The sequence shown here is derived from an EMBL/GenBank/DDBJ whole genome shotgun (WGS) entry which is preliminary data.</text>
</comment>
<dbReference type="Proteomes" id="UP000429523">
    <property type="component" value="Unassembled WGS sequence"/>
</dbReference>
<evidence type="ECO:0000313" key="17">
    <source>
        <dbReference type="Proteomes" id="UP000460718"/>
    </source>
</evidence>
<dbReference type="Proteomes" id="UP000460718">
    <property type="component" value="Unassembled WGS sequence"/>
</dbReference>
<dbReference type="Proteomes" id="UP000476176">
    <property type="component" value="Unassembled WGS sequence"/>
</dbReference>
<evidence type="ECO:0000313" key="9">
    <source>
        <dbReference type="EMBL" id="KAE9209775.1"/>
    </source>
</evidence>
<dbReference type="EMBL" id="QXFZ01001452">
    <property type="protein sequence ID" value="KAE9090237.1"/>
    <property type="molecule type" value="Genomic_DNA"/>
</dbReference>
<dbReference type="AlphaFoldDB" id="A0A6A3X2A1"/>
<feature type="signal peptide" evidence="1">
    <location>
        <begin position="1"/>
        <end position="24"/>
    </location>
</feature>
<evidence type="ECO:0000313" key="8">
    <source>
        <dbReference type="EMBL" id="KAE9209110.1"/>
    </source>
</evidence>
<dbReference type="EMBL" id="QXGE01001180">
    <property type="protein sequence ID" value="KAE9296462.1"/>
    <property type="molecule type" value="Genomic_DNA"/>
</dbReference>
<dbReference type="Proteomes" id="UP000440732">
    <property type="component" value="Unassembled WGS sequence"/>
</dbReference>
<evidence type="ECO:0000313" key="12">
    <source>
        <dbReference type="Proteomes" id="UP000433483"/>
    </source>
</evidence>
<accession>A0A6A3X2A1</accession>
<dbReference type="Proteomes" id="UP000488956">
    <property type="component" value="Unassembled WGS sequence"/>
</dbReference>
<dbReference type="Proteomes" id="UP000437068">
    <property type="component" value="Unassembled WGS sequence"/>
</dbReference>
<evidence type="ECO:0000313" key="15">
    <source>
        <dbReference type="Proteomes" id="UP000440732"/>
    </source>
</evidence>
<dbReference type="Proteomes" id="UP000441208">
    <property type="component" value="Unassembled WGS sequence"/>
</dbReference>
<evidence type="ECO:0000313" key="2">
    <source>
        <dbReference type="EMBL" id="KAE8931005.1"/>
    </source>
</evidence>
<evidence type="ECO:0000256" key="1">
    <source>
        <dbReference type="SAM" id="SignalP"/>
    </source>
</evidence>
<evidence type="ECO:0000313" key="7">
    <source>
        <dbReference type="EMBL" id="KAE9194864.1"/>
    </source>
</evidence>
<dbReference type="Proteomes" id="UP000440367">
    <property type="component" value="Unassembled WGS sequence"/>
</dbReference>
<proteinExistence type="predicted"/>
<evidence type="ECO:0000313" key="5">
    <source>
        <dbReference type="EMBL" id="KAE9090237.1"/>
    </source>
</evidence>
<evidence type="ECO:0008006" key="20">
    <source>
        <dbReference type="Google" id="ProtNLM"/>
    </source>
</evidence>
<dbReference type="EMBL" id="QXGA01001166">
    <property type="protein sequence ID" value="KAE9126971.1"/>
    <property type="molecule type" value="Genomic_DNA"/>
</dbReference>
<evidence type="ECO:0000313" key="10">
    <source>
        <dbReference type="EMBL" id="KAE9296462.1"/>
    </source>
</evidence>
<gene>
    <name evidence="10" type="ORF">PF001_g16853</name>
    <name evidence="9" type="ORF">PF002_g19009</name>
    <name evidence="8" type="ORF">PF004_g16564</name>
    <name evidence="7" type="ORF">PF005_g17519</name>
    <name evidence="6" type="ORF">PF006_g16608</name>
    <name evidence="5" type="ORF">PF007_g19314</name>
    <name evidence="2" type="ORF">PF009_g18918</name>
    <name evidence="4" type="ORF">PF010_g19972</name>
    <name evidence="3" type="ORF">PF011_g16446</name>
</gene>
<sequence>MTRSFLESLSSCLICSVVVGNASSWLLTTSLLAPQKTSKGTSCFATAVKENGPCLYRSCDLFSFASSFFMLTLRPQKSPSVTSCTNLVKWSITLQACLH</sequence>
<feature type="chain" id="PRO_5036166716" description="Secreted protein" evidence="1">
    <location>
        <begin position="25"/>
        <end position="99"/>
    </location>
</feature>
<evidence type="ECO:0000313" key="16">
    <source>
        <dbReference type="Proteomes" id="UP000441208"/>
    </source>
</evidence>
<organism evidence="7 12">
    <name type="scientific">Phytophthora fragariae</name>
    <dbReference type="NCBI Taxonomy" id="53985"/>
    <lineage>
        <taxon>Eukaryota</taxon>
        <taxon>Sar</taxon>
        <taxon>Stramenopiles</taxon>
        <taxon>Oomycota</taxon>
        <taxon>Peronosporomycetes</taxon>
        <taxon>Peronosporales</taxon>
        <taxon>Peronosporaceae</taxon>
        <taxon>Phytophthora</taxon>
    </lineage>
</organism>
<evidence type="ECO:0000313" key="11">
    <source>
        <dbReference type="Proteomes" id="UP000429523"/>
    </source>
</evidence>
<dbReference type="EMBL" id="QXFX01001659">
    <property type="protein sequence ID" value="KAE9086745.1"/>
    <property type="molecule type" value="Genomic_DNA"/>
</dbReference>
<evidence type="ECO:0000313" key="19">
    <source>
        <dbReference type="Proteomes" id="UP000488956"/>
    </source>
</evidence>
<dbReference type="EMBL" id="QXGC01001183">
    <property type="protein sequence ID" value="KAE9209110.1"/>
    <property type="molecule type" value="Genomic_DNA"/>
</dbReference>
<keyword evidence="12" id="KW-1185">Reference proteome</keyword>
<keyword evidence="1" id="KW-0732">Signal</keyword>
<evidence type="ECO:0000313" key="6">
    <source>
        <dbReference type="EMBL" id="KAE9126971.1"/>
    </source>
</evidence>
<evidence type="ECO:0000313" key="13">
    <source>
        <dbReference type="Proteomes" id="UP000437068"/>
    </source>
</evidence>
<evidence type="ECO:0000313" key="4">
    <source>
        <dbReference type="EMBL" id="KAE9086745.1"/>
    </source>
</evidence>